<dbReference type="Gene3D" id="2.60.40.10">
    <property type="entry name" value="Immunoglobulins"/>
    <property type="match status" value="4"/>
</dbReference>
<protein>
    <submittedName>
        <fullName evidence="2">Fibronectin type III domain protein</fullName>
    </submittedName>
</protein>
<dbReference type="Gene3D" id="3.80.10.10">
    <property type="entry name" value="Ribonuclease Inhibitor"/>
    <property type="match status" value="3"/>
</dbReference>
<dbReference type="Pfam" id="PF13290">
    <property type="entry name" value="CHB_HEX_C_1"/>
    <property type="match status" value="2"/>
</dbReference>
<proteinExistence type="predicted"/>
<dbReference type="SMART" id="SM00060">
    <property type="entry name" value="FN3"/>
    <property type="match status" value="4"/>
</dbReference>
<dbReference type="InterPro" id="IPR013783">
    <property type="entry name" value="Ig-like_fold"/>
</dbReference>
<feature type="domain" description="Fibronectin type-III" evidence="1">
    <location>
        <begin position="602"/>
        <end position="683"/>
    </location>
</feature>
<gene>
    <name evidence="2" type="ORF">CLHUN_20560</name>
</gene>
<evidence type="ECO:0000259" key="1">
    <source>
        <dbReference type="PROSITE" id="PS50853"/>
    </source>
</evidence>
<dbReference type="PANTHER" id="PTHR24099:SF11">
    <property type="entry name" value="FIBRONECTIN TYPE III DOMAIN-CONTAINING 3BA-RELATED"/>
    <property type="match status" value="1"/>
</dbReference>
<dbReference type="InterPro" id="IPR050617">
    <property type="entry name" value="E3_ligase_FN3/SPRY"/>
</dbReference>
<dbReference type="InterPro" id="IPR059177">
    <property type="entry name" value="GH29D-like_dom"/>
</dbReference>
<dbReference type="STRING" id="48256.CLHUN_20560"/>
<dbReference type="Pfam" id="PF13306">
    <property type="entry name" value="LRR_5"/>
    <property type="match status" value="2"/>
</dbReference>
<accession>A0A1V4SLD1</accession>
<dbReference type="EMBL" id="MZGX01000012">
    <property type="protein sequence ID" value="OPX44031.1"/>
    <property type="molecule type" value="Genomic_DNA"/>
</dbReference>
<dbReference type="Proteomes" id="UP000191554">
    <property type="component" value="Unassembled WGS sequence"/>
</dbReference>
<dbReference type="AlphaFoldDB" id="A0A1V4SLD1"/>
<dbReference type="InterPro" id="IPR003961">
    <property type="entry name" value="FN3_dom"/>
</dbReference>
<reference evidence="2 3" key="1">
    <citation type="submission" date="2017-03" db="EMBL/GenBank/DDBJ databases">
        <title>Genome sequence of Clostridium hungatei DSM 14427.</title>
        <authorList>
            <person name="Poehlein A."/>
            <person name="Daniel R."/>
        </authorList>
    </citation>
    <scope>NUCLEOTIDE SEQUENCE [LARGE SCALE GENOMIC DNA]</scope>
    <source>
        <strain evidence="2 3">DSM 14427</strain>
    </source>
</reference>
<dbReference type="InterPro" id="IPR026906">
    <property type="entry name" value="LRR_5"/>
</dbReference>
<dbReference type="OrthoDB" id="1736925at2"/>
<dbReference type="SUPFAM" id="SSF49265">
    <property type="entry name" value="Fibronectin type III"/>
    <property type="match status" value="2"/>
</dbReference>
<evidence type="ECO:0000313" key="2">
    <source>
        <dbReference type="EMBL" id="OPX44031.1"/>
    </source>
</evidence>
<dbReference type="PROSITE" id="PS50853">
    <property type="entry name" value="FN3"/>
    <property type="match status" value="1"/>
</dbReference>
<dbReference type="RefSeq" id="WP_080064495.1">
    <property type="nucleotide sequence ID" value="NZ_MZGX01000012.1"/>
</dbReference>
<comment type="caution">
    <text evidence="2">The sequence shown here is derived from an EMBL/GenBank/DDBJ whole genome shotgun (WGS) entry which is preliminary data.</text>
</comment>
<keyword evidence="3" id="KW-1185">Reference proteome</keyword>
<dbReference type="InterPro" id="IPR036116">
    <property type="entry name" value="FN3_sf"/>
</dbReference>
<sequence>MSSKGKKSISLVLFLLILFMSLPGESSYLFATAANAKNGITNPDLNRLTGNAKSLRETAAGNPAGGAAEVYVSDSSETEPGPEVRVETPVFSIPAGTYNGAQSIEITCATQGAEIKYTTDGTIPDVNSPNYTGPIIITTATTITAAAYKDGMADSETAAVRYIIEITATDADGSPVDMSLWSCYENPDGLSYTLSAYCGDIADGRILGKVPAVIDGKPVTAMKWTFSGCMDLTVAPEIPESVTELCYTFNNCINLLQAPEIPAGVINMEYAFSACSALLQAPVIPSGVTSLSHTFYNCRKITQAPVIPGSVKNMSYAFAGCTGLVQTPGIPYGVTDMNYAFSRCTGLTAASAIPGSVRNLKYAFSGCTGLTWGPEISDGITDMSYVFTNCSSLTDMPDIPDSVRNMSYAFSFCSSLAQAPAIPYGVTNINGAFSHCGSLVQAPIIPESVTIMSYTFWGCAGLAGDVHIPDSVTELSNIFLETSMPINMLYSAANTAAEAYFAPENVRKAPEGGIETTAAPEFYPAPGIYQGPLTIELSSATTGAAIYYTLDGSEPTAGSICYTGPVNVAETTTVRAVALREGMEASEISRAEYTIEKPLPAIPAGFRTTETSENSITLVWEEAAGADGYELECDGSIFNMGTADQFTHEGLAANSRHTYRIRAKNAQGEGEWSPALVAMTKLLCPAADSISRTDTSVSIGWSAVDGALEYELELNGAVVRTLSLTEHTFTELAPNTGCTIRIRALGTESQSGWSKEYRIYTLLPKPSGIRQTVRATLVQLDWEQTDSATGYDIEIDGEIAAQVIQPSFTSSGIIPGTEHKYRIRAKTASNVGQWSEEIVLRTYLDIPEGISADPLADAVVFSWKGVEGATGYDVSIDNVTIENISETVYKHTGLGPSETHSYKLRARYREVTGEWSQELTVSTPQAGTAICRVSGKNGRAFDIKLSAVDKVLYAQKTFTVTYDPEEAELVDLCTLTQEKELTAADIPEANIKVLRCVPGEITFCIKNPRIIAGDYYKNIINTIQFKAKKDGIITVTCQIQ</sequence>
<name>A0A1V4SLD1_RUMHU</name>
<dbReference type="CDD" id="cd00063">
    <property type="entry name" value="FN3"/>
    <property type="match status" value="4"/>
</dbReference>
<evidence type="ECO:0000313" key="3">
    <source>
        <dbReference type="Proteomes" id="UP000191554"/>
    </source>
</evidence>
<organism evidence="2 3">
    <name type="scientific">Ruminiclostridium hungatei</name>
    <name type="common">Clostridium hungatei</name>
    <dbReference type="NCBI Taxonomy" id="48256"/>
    <lineage>
        <taxon>Bacteria</taxon>
        <taxon>Bacillati</taxon>
        <taxon>Bacillota</taxon>
        <taxon>Clostridia</taxon>
        <taxon>Eubacteriales</taxon>
        <taxon>Oscillospiraceae</taxon>
        <taxon>Ruminiclostridium</taxon>
    </lineage>
</organism>
<dbReference type="InterPro" id="IPR032675">
    <property type="entry name" value="LRR_dom_sf"/>
</dbReference>
<dbReference type="PANTHER" id="PTHR24099">
    <property type="entry name" value="E3 UBIQUITIN-PROTEIN LIGASE TRIM36-RELATED"/>
    <property type="match status" value="1"/>
</dbReference>